<accession>A0A136J2Q7</accession>
<dbReference type="GO" id="GO:0004185">
    <property type="term" value="F:serine-type carboxypeptidase activity"/>
    <property type="evidence" value="ECO:0007669"/>
    <property type="project" value="InterPro"/>
</dbReference>
<dbReference type="PANTHER" id="PTHR11802">
    <property type="entry name" value="SERINE PROTEASE FAMILY S10 SERINE CARBOXYPEPTIDASE"/>
    <property type="match status" value="1"/>
</dbReference>
<dbReference type="Proteomes" id="UP000070501">
    <property type="component" value="Unassembled WGS sequence"/>
</dbReference>
<dbReference type="OrthoDB" id="443318at2759"/>
<keyword evidence="5" id="KW-0325">Glycoprotein</keyword>
<keyword evidence="4 6" id="KW-0378">Hydrolase</keyword>
<evidence type="ECO:0000256" key="3">
    <source>
        <dbReference type="ARBA" id="ARBA00022670"/>
    </source>
</evidence>
<dbReference type="Gene3D" id="3.40.50.1820">
    <property type="entry name" value="alpha/beta hydrolase"/>
    <property type="match status" value="1"/>
</dbReference>
<gene>
    <name evidence="6" type="ORF">Micbo1qcDRAFT_195599</name>
</gene>
<dbReference type="InterPro" id="IPR029058">
    <property type="entry name" value="AB_hydrolase_fold"/>
</dbReference>
<keyword evidence="2" id="KW-0121">Carboxypeptidase</keyword>
<evidence type="ECO:0000256" key="2">
    <source>
        <dbReference type="ARBA" id="ARBA00022645"/>
    </source>
</evidence>
<protein>
    <submittedName>
        <fullName evidence="6">Alpha/Beta hydrolase protein</fullName>
    </submittedName>
</protein>
<evidence type="ECO:0000256" key="5">
    <source>
        <dbReference type="ARBA" id="ARBA00023180"/>
    </source>
</evidence>
<reference evidence="7" key="1">
    <citation type="submission" date="2016-02" db="EMBL/GenBank/DDBJ databases">
        <title>Draft genome sequence of Microdochium bolleyi, a fungal endophyte of beachgrass.</title>
        <authorList>
            <consortium name="DOE Joint Genome Institute"/>
            <person name="David A.S."/>
            <person name="May G."/>
            <person name="Haridas S."/>
            <person name="Lim J."/>
            <person name="Wang M."/>
            <person name="Labutti K."/>
            <person name="Lipzen A."/>
            <person name="Barry K."/>
            <person name="Grigoriev I.V."/>
        </authorList>
    </citation>
    <scope>NUCLEOTIDE SEQUENCE [LARGE SCALE GENOMIC DNA]</scope>
    <source>
        <strain evidence="7">J235TASD1</strain>
    </source>
</reference>
<dbReference type="EMBL" id="KQ964250">
    <property type="protein sequence ID" value="KXJ91530.1"/>
    <property type="molecule type" value="Genomic_DNA"/>
</dbReference>
<dbReference type="InParanoid" id="A0A136J2Q7"/>
<dbReference type="Pfam" id="PF00450">
    <property type="entry name" value="Peptidase_S10"/>
    <property type="match status" value="1"/>
</dbReference>
<comment type="similarity">
    <text evidence="1">Belongs to the peptidase S10 family.</text>
</comment>
<sequence>MHFSRAALAAIAASPALSQLVRPSVHRGQVATHSQPEHLGWGPRYGANVEARAERLLPSFGSQKPLGTLPSTAFATPGSFTVREQKEDICKAGSRQWTGWIDVSPEKSLFYWFFESRDDPQNDPVTVWINGGPGGSSMMGLFAEIGPCLMEKEGSETVRNEHSWTNFANVLFIDQPAGVGFSRMKNSTLGGPDNELEAARDFDRFLSIFFADAFPQYAHNPFHIAGESFGGRYVPGFVDYTTKQQQRGVPGTMSNKIDSIILVDAVLDMTSSGSVGLYDHMCRFNEDGSNAVRTGFNQTVCEQIEKAVPECEKLQKMCLDSYDSNLCKYASGFCGFYIDDMLEPADYGGRFLYDDRIVCNGKQPLCNMTHSDWYLNSERVQKALGLESHWSFSSINYDLNGRWEASGDMFVPNVREATYILDETSTRILVLNGNNDIVVNTEGQKRVYDSLPWTHQAKYRMTKFKDWFWSDGANGNKMKKGGEFKAVEDKLAFVAVDNAGHTSPGDQKEAVGFVVKCWLGKAGKEDGCLF</sequence>
<evidence type="ECO:0000256" key="1">
    <source>
        <dbReference type="ARBA" id="ARBA00009431"/>
    </source>
</evidence>
<organism evidence="6 7">
    <name type="scientific">Microdochium bolleyi</name>
    <dbReference type="NCBI Taxonomy" id="196109"/>
    <lineage>
        <taxon>Eukaryota</taxon>
        <taxon>Fungi</taxon>
        <taxon>Dikarya</taxon>
        <taxon>Ascomycota</taxon>
        <taxon>Pezizomycotina</taxon>
        <taxon>Sordariomycetes</taxon>
        <taxon>Xylariomycetidae</taxon>
        <taxon>Xylariales</taxon>
        <taxon>Microdochiaceae</taxon>
        <taxon>Microdochium</taxon>
    </lineage>
</organism>
<dbReference type="AlphaFoldDB" id="A0A136J2Q7"/>
<dbReference type="GO" id="GO:0000324">
    <property type="term" value="C:fungal-type vacuole"/>
    <property type="evidence" value="ECO:0007669"/>
    <property type="project" value="TreeGrafter"/>
</dbReference>
<name>A0A136J2Q7_9PEZI</name>
<keyword evidence="7" id="KW-1185">Reference proteome</keyword>
<dbReference type="STRING" id="196109.A0A136J2Q7"/>
<proteinExistence type="inferred from homology"/>
<dbReference type="PANTHER" id="PTHR11802:SF432">
    <property type="entry name" value="Y, PUTATIVE-RELATED"/>
    <property type="match status" value="1"/>
</dbReference>
<dbReference type="Gene3D" id="1.10.287.410">
    <property type="match status" value="1"/>
</dbReference>
<dbReference type="PRINTS" id="PR00724">
    <property type="entry name" value="CRBOXYPTASEC"/>
</dbReference>
<evidence type="ECO:0000313" key="6">
    <source>
        <dbReference type="EMBL" id="KXJ91530.1"/>
    </source>
</evidence>
<dbReference type="GO" id="GO:0006508">
    <property type="term" value="P:proteolysis"/>
    <property type="evidence" value="ECO:0007669"/>
    <property type="project" value="UniProtKB-KW"/>
</dbReference>
<keyword evidence="3" id="KW-0645">Protease</keyword>
<dbReference type="InterPro" id="IPR001563">
    <property type="entry name" value="Peptidase_S10"/>
</dbReference>
<dbReference type="SUPFAM" id="SSF53474">
    <property type="entry name" value="alpha/beta-Hydrolases"/>
    <property type="match status" value="1"/>
</dbReference>
<evidence type="ECO:0000256" key="4">
    <source>
        <dbReference type="ARBA" id="ARBA00022801"/>
    </source>
</evidence>
<evidence type="ECO:0000313" key="7">
    <source>
        <dbReference type="Proteomes" id="UP000070501"/>
    </source>
</evidence>